<reference evidence="6 7" key="1">
    <citation type="submission" date="2021-05" db="EMBL/GenBank/DDBJ databases">
        <title>Genome Assembly of Synthetic Allotetraploid Brassica napus Reveals Homoeologous Exchanges between Subgenomes.</title>
        <authorList>
            <person name="Davis J.T."/>
        </authorList>
    </citation>
    <scope>NUCLEOTIDE SEQUENCE [LARGE SCALE GENOMIC DNA]</scope>
    <source>
        <strain evidence="7">cv. Da-Ae</strain>
        <tissue evidence="6">Seedling</tissue>
    </source>
</reference>
<dbReference type="InterPro" id="IPR013761">
    <property type="entry name" value="SAM/pointed_sf"/>
</dbReference>
<keyword evidence="3" id="KW-1133">Transmembrane helix</keyword>
<dbReference type="Pfam" id="PF02466">
    <property type="entry name" value="Tim17"/>
    <property type="match status" value="1"/>
</dbReference>
<keyword evidence="4" id="KW-0472">Membrane</keyword>
<dbReference type="InterPro" id="IPR001660">
    <property type="entry name" value="SAM"/>
</dbReference>
<evidence type="ECO:0000256" key="2">
    <source>
        <dbReference type="ARBA" id="ARBA00022692"/>
    </source>
</evidence>
<dbReference type="Pfam" id="PF00536">
    <property type="entry name" value="SAM_1"/>
    <property type="match status" value="1"/>
</dbReference>
<organism evidence="6 7">
    <name type="scientific">Brassica napus</name>
    <name type="common">Rape</name>
    <dbReference type="NCBI Taxonomy" id="3708"/>
    <lineage>
        <taxon>Eukaryota</taxon>
        <taxon>Viridiplantae</taxon>
        <taxon>Streptophyta</taxon>
        <taxon>Embryophyta</taxon>
        <taxon>Tracheophyta</taxon>
        <taxon>Spermatophyta</taxon>
        <taxon>Magnoliopsida</taxon>
        <taxon>eudicotyledons</taxon>
        <taxon>Gunneridae</taxon>
        <taxon>Pentapetalae</taxon>
        <taxon>rosids</taxon>
        <taxon>malvids</taxon>
        <taxon>Brassicales</taxon>
        <taxon>Brassicaceae</taxon>
        <taxon>Brassiceae</taxon>
        <taxon>Brassica</taxon>
    </lineage>
</organism>
<dbReference type="PANTHER" id="PTHR14110">
    <property type="entry name" value="MITOCHONDRIAL IMPORT INNER MEMBRANE TRANSLOCASE SUBUNIT TIM22"/>
    <property type="match status" value="1"/>
</dbReference>
<evidence type="ECO:0000313" key="6">
    <source>
        <dbReference type="EMBL" id="KAH0923371.1"/>
    </source>
</evidence>
<evidence type="ECO:0000259" key="5">
    <source>
        <dbReference type="Pfam" id="PF00536"/>
    </source>
</evidence>
<evidence type="ECO:0000313" key="7">
    <source>
        <dbReference type="Proteomes" id="UP000824890"/>
    </source>
</evidence>
<evidence type="ECO:0000256" key="1">
    <source>
        <dbReference type="ARBA" id="ARBA00004141"/>
    </source>
</evidence>
<evidence type="ECO:0000256" key="3">
    <source>
        <dbReference type="ARBA" id="ARBA00022989"/>
    </source>
</evidence>
<keyword evidence="7" id="KW-1185">Reference proteome</keyword>
<name>A0ABQ8D1Y7_BRANA</name>
<sequence>MGKDVGGEKKKRGDGETMAVMSLMKDQQNPIHQFQVKFKEAETGFKSWLSKQKLPVEAAVVTAMGGVQGAFIGGLMGTLSPEMPQTGVDPQAMASLQQTQALVGGPLVQARNFAAITGVNAGIACVMKRIRGKEDLESALIESLRFIYGAAVRDGLNHHLLLHKLAFSLSESAHSVVAAFGSGVAYSLVSAGLQGQPMNAITTAAGFSLFQGIFFKLGERFSKPTVEDPYYTRARSMLLKLGLEKYEKNFKKGLLADPTLPLLTDSALKDVSIPPGPRLLILDHIQRDPELKGKRGSRG</sequence>
<protein>
    <recommendedName>
        <fullName evidence="5">SAM domain-containing protein</fullName>
    </recommendedName>
</protein>
<comment type="caution">
    <text evidence="6">The sequence shown here is derived from an EMBL/GenBank/DDBJ whole genome shotgun (WGS) entry which is preliminary data.</text>
</comment>
<gene>
    <name evidence="6" type="ORF">HID58_023389</name>
</gene>
<dbReference type="InterPro" id="IPR039175">
    <property type="entry name" value="TIM22"/>
</dbReference>
<proteinExistence type="predicted"/>
<dbReference type="Proteomes" id="UP000824890">
    <property type="component" value="Unassembled WGS sequence"/>
</dbReference>
<keyword evidence="2" id="KW-0812">Transmembrane</keyword>
<comment type="subcellular location">
    <subcellularLocation>
        <location evidence="1">Membrane</location>
        <topology evidence="1">Multi-pass membrane protein</topology>
    </subcellularLocation>
</comment>
<dbReference type="SUPFAM" id="SSF47769">
    <property type="entry name" value="SAM/Pointed domain"/>
    <property type="match status" value="1"/>
</dbReference>
<feature type="domain" description="SAM" evidence="5">
    <location>
        <begin position="238"/>
        <end position="287"/>
    </location>
</feature>
<evidence type="ECO:0000256" key="4">
    <source>
        <dbReference type="ARBA" id="ARBA00023136"/>
    </source>
</evidence>
<accession>A0ABQ8D1Y7</accession>
<dbReference type="PANTHER" id="PTHR14110:SF29">
    <property type="entry name" value="CHLOROPLASTIC IMPORT INNER MEMBRANE TRANSLOCASE SUBUNIT HP30-2"/>
    <property type="match status" value="1"/>
</dbReference>
<dbReference type="CDD" id="cd09487">
    <property type="entry name" value="SAM_superfamily"/>
    <property type="match status" value="1"/>
</dbReference>
<dbReference type="Gene3D" id="1.10.150.50">
    <property type="entry name" value="Transcription Factor, Ets-1"/>
    <property type="match status" value="1"/>
</dbReference>
<dbReference type="EMBL" id="JAGKQM010000006">
    <property type="protein sequence ID" value="KAH0923371.1"/>
    <property type="molecule type" value="Genomic_DNA"/>
</dbReference>